<organism evidence="2 3">
    <name type="scientific">Natranaerovirga pectinivora</name>
    <dbReference type="NCBI Taxonomy" id="682400"/>
    <lineage>
        <taxon>Bacteria</taxon>
        <taxon>Bacillati</taxon>
        <taxon>Bacillota</taxon>
        <taxon>Clostridia</taxon>
        <taxon>Lachnospirales</taxon>
        <taxon>Natranaerovirgaceae</taxon>
        <taxon>Natranaerovirga</taxon>
    </lineage>
</organism>
<dbReference type="Proteomes" id="UP000294902">
    <property type="component" value="Unassembled WGS sequence"/>
</dbReference>
<dbReference type="OrthoDB" id="2991759at2"/>
<accession>A0A4R3MQM8</accession>
<feature type="signal peptide" evidence="1">
    <location>
        <begin position="1"/>
        <end position="26"/>
    </location>
</feature>
<gene>
    <name evidence="2" type="ORF">EDC18_102212</name>
</gene>
<dbReference type="NCBIfam" id="NF035925">
    <property type="entry name" value="Geo26A_fam"/>
    <property type="match status" value="1"/>
</dbReference>
<keyword evidence="1" id="KW-0732">Signal</keyword>
<feature type="chain" id="PRO_5020563660" evidence="1">
    <location>
        <begin position="27"/>
        <end position="244"/>
    </location>
</feature>
<reference evidence="2 3" key="1">
    <citation type="submission" date="2019-03" db="EMBL/GenBank/DDBJ databases">
        <title>Genomic Encyclopedia of Type Strains, Phase IV (KMG-IV): sequencing the most valuable type-strain genomes for metagenomic binning, comparative biology and taxonomic classification.</title>
        <authorList>
            <person name="Goeker M."/>
        </authorList>
    </citation>
    <scope>NUCLEOTIDE SEQUENCE [LARGE SCALE GENOMIC DNA]</scope>
    <source>
        <strain evidence="2 3">DSM 24629</strain>
    </source>
</reference>
<protein>
    <submittedName>
        <fullName evidence="2">Uncharacterized protein</fullName>
    </submittedName>
</protein>
<dbReference type="AlphaFoldDB" id="A0A4R3MQM8"/>
<dbReference type="RefSeq" id="WP_132250410.1">
    <property type="nucleotide sequence ID" value="NZ_SMAL01000002.1"/>
</dbReference>
<dbReference type="EMBL" id="SMAL01000002">
    <property type="protein sequence ID" value="TCT16196.1"/>
    <property type="molecule type" value="Genomic_DNA"/>
</dbReference>
<evidence type="ECO:0000313" key="2">
    <source>
        <dbReference type="EMBL" id="TCT16196.1"/>
    </source>
</evidence>
<evidence type="ECO:0000313" key="3">
    <source>
        <dbReference type="Proteomes" id="UP000294902"/>
    </source>
</evidence>
<keyword evidence="3" id="KW-1185">Reference proteome</keyword>
<evidence type="ECO:0000256" key="1">
    <source>
        <dbReference type="SAM" id="SignalP"/>
    </source>
</evidence>
<sequence length="244" mass="27498">MNIKRYKKNIISFAFIIILSLNMTFAVSGQTKDTNYNTIILQDDEQVRIAQANDDNMIYTTTFNKIDNWVQTIATDIYTGEQFKGDIVFIQIPEQEFVVGIRASLKENTFTNYEYTKTYGTTNKWELRRPRSNIFNYYYFKTDETTANSSDLSRFKSYVDSINTLEGQIIMDMGLSGLSIVVSAAAGAGAIFTGGTLSTAAWASIVASAGAHSKLVSTCMSYDTACKNAYDAYWTVYYKSDVYF</sequence>
<proteinExistence type="predicted"/>
<comment type="caution">
    <text evidence="2">The sequence shown here is derived from an EMBL/GenBank/DDBJ whole genome shotgun (WGS) entry which is preliminary data.</text>
</comment>
<name>A0A4R3MQM8_9FIRM</name>